<dbReference type="GeneID" id="2908508"/>
<dbReference type="KEGG" id="yli:2908508"/>
<evidence type="ECO:0000256" key="1">
    <source>
        <dbReference type="SAM" id="MobiDB-lite"/>
    </source>
</evidence>
<dbReference type="InterPro" id="IPR047767">
    <property type="entry name" value="PSP1-like"/>
</dbReference>
<evidence type="ECO:0000313" key="3">
    <source>
        <dbReference type="EMBL" id="AOW06781.1"/>
    </source>
</evidence>
<feature type="compositionally biased region" description="Polar residues" evidence="1">
    <location>
        <begin position="36"/>
        <end position="54"/>
    </location>
</feature>
<feature type="region of interest" description="Disordered" evidence="1">
    <location>
        <begin position="236"/>
        <end position="278"/>
    </location>
</feature>
<feature type="domain" description="PSP1 C-terminal" evidence="2">
    <location>
        <begin position="445"/>
        <end position="530"/>
    </location>
</feature>
<dbReference type="RefSeq" id="XP_505099.3">
    <property type="nucleotide sequence ID" value="XM_505099.3"/>
</dbReference>
<feature type="compositionally biased region" description="Low complexity" evidence="1">
    <location>
        <begin position="555"/>
        <end position="592"/>
    </location>
</feature>
<feature type="compositionally biased region" description="Basic and acidic residues" evidence="1">
    <location>
        <begin position="133"/>
        <end position="145"/>
    </location>
</feature>
<dbReference type="GO" id="GO:0005737">
    <property type="term" value="C:cytoplasm"/>
    <property type="evidence" value="ECO:0007669"/>
    <property type="project" value="TreeGrafter"/>
</dbReference>
<dbReference type="eggNOG" id="KOG4679">
    <property type="taxonomic scope" value="Eukaryota"/>
</dbReference>
<sequence length="680" mass="76388">MEDDSAVAMDDKQFEEALPPSLRSGGLSAVSSRRPSYVSEFSSRPKLGSQQSFERTPMDFLGWQSQNGSAHNNNNNNNNNNTANTNASTATANNVGTPVTSHADAFAEPLTSTSSYPFVAKPAFDVDRWLDEKGEGNQQRPRADSKTGLFPQGWNIWAHGDKDSPSGKGHAHTNSSDLAPIGTGSPQSVHPVLARTKFQRSLSVSLSRDDDADVLAEQVQRMNLQQRQQFDRPFGKVWHDQQQQQNSPQQHSPQQSQKSAALPPHMQQQQPESRRHSYAAPGVQTVSAGVPHNLSQSDAQDNSALLTHIQQAETGRDVESYFDDKPRDKDLAQELLQKELEQRERDHVKDAMPSRKLYLVRFKGGRTDVFFVPEASNLVVKTGDLVIVDADRGRDLGKVTRDNVTSEEATQMKLKQQQEQMAVLQQTTEPDANSLPANSSLVVPKQILRFAQANEIQQLQSKKMDEDKALKLCNLKVSERGLNMKILNAEYQWDRRKLTFFYYSDSRIDFRDLVRELFRVYKTRIWMCAVNPNSTTSFSPGISEVAIHTDDKQSKQTQQTQHNQHNQHQQTQQQHQQHQQQSKTPVQHQQPQGQSPHVSHQAGFQGSPSRQLNGHAHGATHGHPQTGQPGHPQPGQAPFSYQGPPGGPWDYQYMYEQRPSYLVNGMYTQGYPNYNYGGFQ</sequence>
<dbReference type="PANTHER" id="PTHR43830">
    <property type="entry name" value="PROTEIN PSP1"/>
    <property type="match status" value="1"/>
</dbReference>
<feature type="region of interest" description="Disordered" evidence="1">
    <location>
        <begin position="133"/>
        <end position="189"/>
    </location>
</feature>
<dbReference type="EMBL" id="CP017558">
    <property type="protein sequence ID" value="AOW06781.1"/>
    <property type="molecule type" value="Genomic_DNA"/>
</dbReference>
<feature type="compositionally biased region" description="Low complexity" evidence="1">
    <location>
        <begin position="241"/>
        <end position="257"/>
    </location>
</feature>
<dbReference type="Proteomes" id="UP000182444">
    <property type="component" value="Chromosome 1F"/>
</dbReference>
<name>A0A1D8NMB7_YARLL</name>
<dbReference type="NCBIfam" id="NF041131">
    <property type="entry name" value="RicT_YaaT_fam"/>
    <property type="match status" value="1"/>
</dbReference>
<proteinExistence type="predicted"/>
<dbReference type="PROSITE" id="PS51411">
    <property type="entry name" value="PSP1_C"/>
    <property type="match status" value="1"/>
</dbReference>
<feature type="region of interest" description="Disordered" evidence="1">
    <location>
        <begin position="550"/>
        <end position="645"/>
    </location>
</feature>
<reference evidence="3 4" key="1">
    <citation type="journal article" date="2016" name="PLoS ONE">
        <title>Sequence Assembly of Yarrowia lipolytica Strain W29/CLIB89 Shows Transposable Element Diversity.</title>
        <authorList>
            <person name="Magnan C."/>
            <person name="Yu J."/>
            <person name="Chang I."/>
            <person name="Jahn E."/>
            <person name="Kanomata Y."/>
            <person name="Wu J."/>
            <person name="Zeller M."/>
            <person name="Oakes M."/>
            <person name="Baldi P."/>
            <person name="Sandmeyer S."/>
        </authorList>
    </citation>
    <scope>NUCLEOTIDE SEQUENCE [LARGE SCALE GENOMIC DNA]</scope>
    <source>
        <strain evidence="4">CLIB89(W29)</strain>
    </source>
</reference>
<accession>A0A1D8NMB7</accession>
<dbReference type="VEuPathDB" id="FungiDB:YALI1_F10150g"/>
<gene>
    <name evidence="3" type="ORF">YALI1_F10150g</name>
</gene>
<dbReference type="VEuPathDB" id="FungiDB:YALI0_F06864g"/>
<feature type="compositionally biased region" description="Low complexity" evidence="1">
    <location>
        <begin position="72"/>
        <end position="94"/>
    </location>
</feature>
<feature type="region of interest" description="Disordered" evidence="1">
    <location>
        <begin position="36"/>
        <end position="55"/>
    </location>
</feature>
<evidence type="ECO:0000313" key="4">
    <source>
        <dbReference type="Proteomes" id="UP000182444"/>
    </source>
</evidence>
<dbReference type="Pfam" id="PF04468">
    <property type="entry name" value="PSP1"/>
    <property type="match status" value="1"/>
</dbReference>
<feature type="region of interest" description="Disordered" evidence="1">
    <location>
        <begin position="1"/>
        <end position="30"/>
    </location>
</feature>
<feature type="compositionally biased region" description="Polar residues" evidence="1">
    <location>
        <begin position="593"/>
        <end position="612"/>
    </location>
</feature>
<dbReference type="AlphaFoldDB" id="A0A1D8NMB7"/>
<organism evidence="3 4">
    <name type="scientific">Yarrowia lipolytica</name>
    <name type="common">Candida lipolytica</name>
    <dbReference type="NCBI Taxonomy" id="4952"/>
    <lineage>
        <taxon>Eukaryota</taxon>
        <taxon>Fungi</taxon>
        <taxon>Dikarya</taxon>
        <taxon>Ascomycota</taxon>
        <taxon>Saccharomycotina</taxon>
        <taxon>Dipodascomycetes</taxon>
        <taxon>Dipodascales</taxon>
        <taxon>Dipodascales incertae sedis</taxon>
        <taxon>Yarrowia</taxon>
    </lineage>
</organism>
<feature type="compositionally biased region" description="Low complexity" evidence="1">
    <location>
        <begin position="621"/>
        <end position="636"/>
    </location>
</feature>
<protein>
    <recommendedName>
        <fullName evidence="2">PSP1 C-terminal domain-containing protein</fullName>
    </recommendedName>
</protein>
<dbReference type="InterPro" id="IPR007557">
    <property type="entry name" value="PSP1_C"/>
</dbReference>
<feature type="region of interest" description="Disordered" evidence="1">
    <location>
        <begin position="61"/>
        <end position="96"/>
    </location>
</feature>
<evidence type="ECO:0000259" key="2">
    <source>
        <dbReference type="PROSITE" id="PS51411"/>
    </source>
</evidence>
<dbReference type="PANTHER" id="PTHR43830:SF3">
    <property type="entry name" value="PROTEIN PSP1"/>
    <property type="match status" value="1"/>
</dbReference>